<accession>A0A431TVA1</accession>
<keyword evidence="2" id="KW-1185">Reference proteome</keyword>
<dbReference type="Proteomes" id="UP000282184">
    <property type="component" value="Unassembled WGS sequence"/>
</dbReference>
<gene>
    <name evidence="1" type="ORF">EJV47_25730</name>
</gene>
<name>A0A431TVA1_9BACT</name>
<protein>
    <submittedName>
        <fullName evidence="1">Four-helix bundle copper-binding protein</fullName>
    </submittedName>
</protein>
<evidence type="ECO:0000313" key="1">
    <source>
        <dbReference type="EMBL" id="RTQ45282.1"/>
    </source>
</evidence>
<dbReference type="PANTHER" id="PTHR37310">
    <property type="entry name" value="CYTOPLASMIC PROTEIN-RELATED"/>
    <property type="match status" value="1"/>
</dbReference>
<proteinExistence type="predicted"/>
<dbReference type="Gene3D" id="1.20.1270.360">
    <property type="match status" value="1"/>
</dbReference>
<dbReference type="AlphaFoldDB" id="A0A431TVA1"/>
<sequence length="109" mass="11889">MHQQHQELLAALNACVAACEHCASACLQEEHVQMMARCISLDRDCSDVCALTARLVARGSEHAAHLLRECAEICQACADECGQHQHEHCQQCAEACRRCAEACRQGLAA</sequence>
<dbReference type="InterPro" id="IPR005560">
    <property type="entry name" value="Csp_YhjQ"/>
</dbReference>
<evidence type="ECO:0000313" key="2">
    <source>
        <dbReference type="Proteomes" id="UP000282184"/>
    </source>
</evidence>
<dbReference type="EMBL" id="RXOF01000021">
    <property type="protein sequence ID" value="RTQ45282.1"/>
    <property type="molecule type" value="Genomic_DNA"/>
</dbReference>
<dbReference type="CDD" id="cd08026">
    <property type="entry name" value="DUF326"/>
    <property type="match status" value="1"/>
</dbReference>
<dbReference type="OrthoDB" id="5396211at2"/>
<dbReference type="RefSeq" id="WP_126696095.1">
    <property type="nucleotide sequence ID" value="NZ_RXOF01000021.1"/>
</dbReference>
<reference evidence="1 2" key="1">
    <citation type="submission" date="2018-12" db="EMBL/GenBank/DDBJ databases">
        <title>Hymenobacter gummosus sp. nov., isolated from a spring.</title>
        <authorList>
            <person name="Nie L."/>
        </authorList>
    </citation>
    <scope>NUCLEOTIDE SEQUENCE [LARGE SCALE GENOMIC DNA]</scope>
    <source>
        <strain evidence="1 2">KCTC 52166</strain>
    </source>
</reference>
<dbReference type="Pfam" id="PF03860">
    <property type="entry name" value="Csp"/>
    <property type="match status" value="1"/>
</dbReference>
<organism evidence="1 2">
    <name type="scientific">Hymenobacter gummosus</name>
    <dbReference type="NCBI Taxonomy" id="1776032"/>
    <lineage>
        <taxon>Bacteria</taxon>
        <taxon>Pseudomonadati</taxon>
        <taxon>Bacteroidota</taxon>
        <taxon>Cytophagia</taxon>
        <taxon>Cytophagales</taxon>
        <taxon>Hymenobacteraceae</taxon>
        <taxon>Hymenobacter</taxon>
    </lineage>
</organism>
<comment type="caution">
    <text evidence="1">The sequence shown here is derived from an EMBL/GenBank/DDBJ whole genome shotgun (WGS) entry which is preliminary data.</text>
</comment>
<dbReference type="InterPro" id="IPR044543">
    <property type="entry name" value="YHJQ-like"/>
</dbReference>
<dbReference type="PANTHER" id="PTHR37310:SF1">
    <property type="entry name" value="CYTOPLASMIC PROTEIN"/>
    <property type="match status" value="1"/>
</dbReference>